<gene>
    <name evidence="10" type="primary">dacA</name>
    <name evidence="12" type="ORF">ENU66_08825</name>
</gene>
<dbReference type="GO" id="GO:0004016">
    <property type="term" value="F:adenylate cyclase activity"/>
    <property type="evidence" value="ECO:0007669"/>
    <property type="project" value="UniProtKB-UniRule"/>
</dbReference>
<comment type="function">
    <text evidence="10">Catalyzes the condensation of 2 ATP molecules into cyclic di-AMP (c-di-AMP), a second messenger used to regulate differing processes in different bacteria.</text>
</comment>
<dbReference type="InterPro" id="IPR050338">
    <property type="entry name" value="DisA"/>
</dbReference>
<dbReference type="PROSITE" id="PS51794">
    <property type="entry name" value="DAC"/>
    <property type="match status" value="1"/>
</dbReference>
<dbReference type="HAMAP" id="MF_01499">
    <property type="entry name" value="DacA"/>
    <property type="match status" value="1"/>
</dbReference>
<keyword evidence="9 10" id="KW-0472">Membrane</keyword>
<feature type="transmembrane region" description="Helical" evidence="10">
    <location>
        <begin position="34"/>
        <end position="53"/>
    </location>
</feature>
<evidence type="ECO:0000256" key="1">
    <source>
        <dbReference type="ARBA" id="ARBA00000877"/>
    </source>
</evidence>
<dbReference type="SUPFAM" id="SSF143597">
    <property type="entry name" value="YojJ-like"/>
    <property type="match status" value="1"/>
</dbReference>
<dbReference type="NCBIfam" id="TIGR00159">
    <property type="entry name" value="diadenylate cyclase CdaA"/>
    <property type="match status" value="1"/>
</dbReference>
<evidence type="ECO:0000256" key="7">
    <source>
        <dbReference type="ARBA" id="ARBA00022840"/>
    </source>
</evidence>
<dbReference type="PANTHER" id="PTHR34185">
    <property type="entry name" value="DIADENYLATE CYCLASE"/>
    <property type="match status" value="1"/>
</dbReference>
<comment type="catalytic activity">
    <reaction evidence="1 10">
        <text>2 ATP = 3',3'-c-di-AMP + 2 diphosphate</text>
        <dbReference type="Rhea" id="RHEA:35655"/>
        <dbReference type="ChEBI" id="CHEBI:30616"/>
        <dbReference type="ChEBI" id="CHEBI:33019"/>
        <dbReference type="ChEBI" id="CHEBI:71500"/>
        <dbReference type="EC" id="2.7.7.85"/>
    </reaction>
</comment>
<comment type="similarity">
    <text evidence="10">Belongs to the adenylate cyclase family. DacA/CdaA subfamily.</text>
</comment>
<keyword evidence="8 10" id="KW-1133">Transmembrane helix</keyword>
<keyword evidence="6 10" id="KW-0547">Nucleotide-binding</keyword>
<dbReference type="Pfam" id="PF19293">
    <property type="entry name" value="CdaA_N"/>
    <property type="match status" value="1"/>
</dbReference>
<keyword evidence="2 10" id="KW-1003">Cell membrane</keyword>
<dbReference type="Pfam" id="PF02457">
    <property type="entry name" value="DAC"/>
    <property type="match status" value="1"/>
</dbReference>
<evidence type="ECO:0000256" key="5">
    <source>
        <dbReference type="ARBA" id="ARBA00022695"/>
    </source>
</evidence>
<proteinExistence type="inferred from homology"/>
<evidence type="ECO:0000256" key="2">
    <source>
        <dbReference type="ARBA" id="ARBA00022475"/>
    </source>
</evidence>
<name>A0A7V4E634_UNCW3</name>
<dbReference type="EMBL" id="DTDJ01000051">
    <property type="protein sequence ID" value="HGL18416.1"/>
    <property type="molecule type" value="Genomic_DNA"/>
</dbReference>
<dbReference type="EC" id="2.7.7.85" evidence="10"/>
<dbReference type="GO" id="GO:0006171">
    <property type="term" value="P:cAMP biosynthetic process"/>
    <property type="evidence" value="ECO:0007669"/>
    <property type="project" value="InterPro"/>
</dbReference>
<keyword evidence="7 10" id="KW-0067">ATP-binding</keyword>
<organism evidence="12">
    <name type="scientific">candidate division WOR-3 bacterium</name>
    <dbReference type="NCBI Taxonomy" id="2052148"/>
    <lineage>
        <taxon>Bacteria</taxon>
        <taxon>Bacteria division WOR-3</taxon>
    </lineage>
</organism>
<evidence type="ECO:0000256" key="9">
    <source>
        <dbReference type="ARBA" id="ARBA00023136"/>
    </source>
</evidence>
<dbReference type="PANTHER" id="PTHR34185:SF1">
    <property type="entry name" value="DIADENYLATE CYCLASE"/>
    <property type="match status" value="1"/>
</dbReference>
<dbReference type="InterPro" id="IPR003390">
    <property type="entry name" value="DNA_integrity_scan_DisA_N"/>
</dbReference>
<comment type="subunit">
    <text evidence="10">Probably a homodimer.</text>
</comment>
<comment type="caution">
    <text evidence="12">The sequence shown here is derived from an EMBL/GenBank/DDBJ whole genome shotgun (WGS) entry which is preliminary data.</text>
</comment>
<sequence length="250" mass="27674">MKLYPLAIRDIADIALVTVIIYYILKLFKGTRTIYIITGLIAVVGLSAAATLFNLKGLMWLLSAFTRYGLLALIVIFQPEIRKGLAVIGTGTFISERKKIGIAEIQELERALRQMVQRGIGGIIVIERNMRLDELISESGVKIYATLSAPLILSIFLPDSPLHDGAIIVRGNYIIGARTILPLSQVGIVEGSLGTRHRAALGVTEHFDCLAIVVSEERRSIRIAQKGVLSESLTFENLRKYMEELLIKRT</sequence>
<feature type="transmembrane region" description="Helical" evidence="10">
    <location>
        <begin position="6"/>
        <end position="25"/>
    </location>
</feature>
<evidence type="ECO:0000256" key="6">
    <source>
        <dbReference type="ARBA" id="ARBA00022741"/>
    </source>
</evidence>
<keyword evidence="4 10" id="KW-0812">Transmembrane</keyword>
<feature type="transmembrane region" description="Helical" evidence="10">
    <location>
        <begin position="59"/>
        <end position="77"/>
    </location>
</feature>
<dbReference type="GO" id="GO:0005524">
    <property type="term" value="F:ATP binding"/>
    <property type="evidence" value="ECO:0007669"/>
    <property type="project" value="UniProtKB-UniRule"/>
</dbReference>
<accession>A0A7V4E634</accession>
<protein>
    <recommendedName>
        <fullName evidence="10">Diadenylate cyclase</fullName>
        <shortName evidence="10">DAC</shortName>
        <ecNumber evidence="10">2.7.7.85</ecNumber>
    </recommendedName>
    <alternativeName>
        <fullName evidence="10">Cyclic-di-AMP synthase</fullName>
        <shortName evidence="10">c-di-AMP synthase</shortName>
    </alternativeName>
</protein>
<feature type="domain" description="DAC" evidence="11">
    <location>
        <begin position="78"/>
        <end position="235"/>
    </location>
</feature>
<dbReference type="Gene3D" id="3.40.1700.10">
    <property type="entry name" value="DNA integrity scanning protein, DisA, N-terminal domain"/>
    <property type="match status" value="1"/>
</dbReference>
<evidence type="ECO:0000313" key="12">
    <source>
        <dbReference type="EMBL" id="HGL18416.1"/>
    </source>
</evidence>
<evidence type="ECO:0000256" key="3">
    <source>
        <dbReference type="ARBA" id="ARBA00022679"/>
    </source>
</evidence>
<evidence type="ECO:0000259" key="11">
    <source>
        <dbReference type="PROSITE" id="PS51794"/>
    </source>
</evidence>
<evidence type="ECO:0000256" key="8">
    <source>
        <dbReference type="ARBA" id="ARBA00022989"/>
    </source>
</evidence>
<reference evidence="12" key="1">
    <citation type="journal article" date="2020" name="mSystems">
        <title>Genome- and Community-Level Interaction Insights into Carbon Utilization and Element Cycling Functions of Hydrothermarchaeota in Hydrothermal Sediment.</title>
        <authorList>
            <person name="Zhou Z."/>
            <person name="Liu Y."/>
            <person name="Xu W."/>
            <person name="Pan J."/>
            <person name="Luo Z.H."/>
            <person name="Li M."/>
        </authorList>
    </citation>
    <scope>NUCLEOTIDE SEQUENCE [LARGE SCALE GENOMIC DNA]</scope>
    <source>
        <strain evidence="12">SpSt-69</strain>
    </source>
</reference>
<dbReference type="AlphaFoldDB" id="A0A7V4E634"/>
<dbReference type="GO" id="GO:0106408">
    <property type="term" value="F:diadenylate cyclase activity"/>
    <property type="evidence" value="ECO:0007669"/>
    <property type="project" value="UniProtKB-EC"/>
</dbReference>
<evidence type="ECO:0000256" key="4">
    <source>
        <dbReference type="ARBA" id="ARBA00022692"/>
    </source>
</evidence>
<dbReference type="PIRSF" id="PIRSF004793">
    <property type="entry name" value="UCP004793"/>
    <property type="match status" value="1"/>
</dbReference>
<dbReference type="InterPro" id="IPR045585">
    <property type="entry name" value="CdaA_N"/>
</dbReference>
<dbReference type="InterPro" id="IPR014046">
    <property type="entry name" value="C-di-AMP_synthase"/>
</dbReference>
<comment type="caution">
    <text evidence="10">Lacks conserved residue(s) required for the propagation of feature annotation.</text>
</comment>
<dbReference type="InterPro" id="IPR034701">
    <property type="entry name" value="CdaA"/>
</dbReference>
<dbReference type="InterPro" id="IPR036888">
    <property type="entry name" value="DNA_integrity_DisA_N_sf"/>
</dbReference>
<keyword evidence="5 10" id="KW-0548">Nucleotidyltransferase</keyword>
<evidence type="ECO:0000256" key="10">
    <source>
        <dbReference type="HAMAP-Rule" id="MF_01499"/>
    </source>
</evidence>
<keyword evidence="3 10" id="KW-0808">Transferase</keyword>